<dbReference type="AlphaFoldDB" id="A0AA41YNP5"/>
<reference evidence="3" key="2">
    <citation type="submission" date="2022-10" db="EMBL/GenBank/DDBJ databases">
        <authorList>
            <person name="Trinh H.N."/>
        </authorList>
    </citation>
    <scope>NUCLEOTIDE SEQUENCE</scope>
    <source>
        <strain evidence="3">RN2-1</strain>
    </source>
</reference>
<keyword evidence="3" id="KW-0808">Transferase</keyword>
<reference evidence="3" key="1">
    <citation type="submission" date="2022-09" db="EMBL/GenBank/DDBJ databases">
        <title>Rhodovastum sp. nov. RN2-1 isolated from soil in Seongnam, South Korea.</title>
        <authorList>
            <person name="Le N.T."/>
        </authorList>
    </citation>
    <scope>NUCLEOTIDE SEQUENCE</scope>
    <source>
        <strain evidence="3">RN2-1</strain>
    </source>
</reference>
<dbReference type="EC" id="2.4.-.-" evidence="3"/>
<evidence type="ECO:0000259" key="2">
    <source>
        <dbReference type="Pfam" id="PF13439"/>
    </source>
</evidence>
<name>A0AA41YNP5_9PROT</name>
<proteinExistence type="predicted"/>
<dbReference type="PANTHER" id="PTHR45947">
    <property type="entry name" value="SULFOQUINOVOSYL TRANSFERASE SQD2"/>
    <property type="match status" value="1"/>
</dbReference>
<dbReference type="Pfam" id="PF00534">
    <property type="entry name" value="Glycos_transf_1"/>
    <property type="match status" value="1"/>
</dbReference>
<dbReference type="GO" id="GO:0016757">
    <property type="term" value="F:glycosyltransferase activity"/>
    <property type="evidence" value="ECO:0007669"/>
    <property type="project" value="UniProtKB-KW"/>
</dbReference>
<feature type="domain" description="Glycosyltransferase subfamily 4-like N-terminal" evidence="2">
    <location>
        <begin position="15"/>
        <end position="173"/>
    </location>
</feature>
<dbReference type="RefSeq" id="WP_264715741.1">
    <property type="nucleotide sequence ID" value="NZ_JAPDNT010000026.1"/>
</dbReference>
<dbReference type="Pfam" id="PF13439">
    <property type="entry name" value="Glyco_transf_4"/>
    <property type="match status" value="1"/>
</dbReference>
<keyword evidence="4" id="KW-1185">Reference proteome</keyword>
<evidence type="ECO:0000313" key="3">
    <source>
        <dbReference type="EMBL" id="MCW3476889.1"/>
    </source>
</evidence>
<gene>
    <name evidence="3" type="ORF">OL599_20180</name>
</gene>
<dbReference type="Proteomes" id="UP001165679">
    <property type="component" value="Unassembled WGS sequence"/>
</dbReference>
<accession>A0AA41YNP5</accession>
<comment type="caution">
    <text evidence="3">The sequence shown here is derived from an EMBL/GenBank/DDBJ whole genome shotgun (WGS) entry which is preliminary data.</text>
</comment>
<evidence type="ECO:0000259" key="1">
    <source>
        <dbReference type="Pfam" id="PF00534"/>
    </source>
</evidence>
<dbReference type="SUPFAM" id="SSF53756">
    <property type="entry name" value="UDP-Glycosyltransferase/glycogen phosphorylase"/>
    <property type="match status" value="1"/>
</dbReference>
<dbReference type="InterPro" id="IPR050194">
    <property type="entry name" value="Glycosyltransferase_grp1"/>
</dbReference>
<evidence type="ECO:0000313" key="4">
    <source>
        <dbReference type="Proteomes" id="UP001165679"/>
    </source>
</evidence>
<dbReference type="InterPro" id="IPR001296">
    <property type="entry name" value="Glyco_trans_1"/>
</dbReference>
<dbReference type="EMBL" id="JAPDNT010000026">
    <property type="protein sequence ID" value="MCW3476889.1"/>
    <property type="molecule type" value="Genomic_DNA"/>
</dbReference>
<dbReference type="InterPro" id="IPR028098">
    <property type="entry name" value="Glyco_trans_4-like_N"/>
</dbReference>
<protein>
    <submittedName>
        <fullName evidence="3">Glycosyltransferase</fullName>
        <ecNumber evidence="3">2.4.-.-</ecNumber>
    </submittedName>
</protein>
<keyword evidence="3" id="KW-0328">Glycosyltransferase</keyword>
<dbReference type="PANTHER" id="PTHR45947:SF3">
    <property type="entry name" value="SULFOQUINOVOSYL TRANSFERASE SQD2"/>
    <property type="match status" value="1"/>
</dbReference>
<dbReference type="Gene3D" id="3.40.50.2000">
    <property type="entry name" value="Glycogen Phosphorylase B"/>
    <property type="match status" value="2"/>
</dbReference>
<sequence>MAAPLLLHVYATFAVGGPQVRFAAVANRFGRRWRHAIVAMDGDLACRERLSPGLDVAFPRVDIRKGDTLGNVRRFRAMLRALRPDALITSNWGSIEWAMANALPLARHIHVEDGFGPEERAAQIPRRVLLRRLFLRRATVVVPSRVLWRIATGTWRLDVRRVRYVPNGIDLARFQVTDHAPRDGLVVGTVAALRAEKNLGRLLRAFRLMADAMAADAAPPRLVIAGDGPERPGLEALAAELGLADRVGFIGHVSEPQHLYRGFDVFALSSDTEQMPLSVLEAMAAGLPVAATDVGDIRDMLCDGNRALVTPPTDAALAVSLGTLATQPELRRAIGAANRAKAERDFDQEDMFRAYAALFDGPG</sequence>
<feature type="domain" description="Glycosyl transferase family 1" evidence="1">
    <location>
        <begin position="183"/>
        <end position="339"/>
    </location>
</feature>
<organism evidence="3 4">
    <name type="scientific">Limobrevibacterium gyesilva</name>
    <dbReference type="NCBI Taxonomy" id="2991712"/>
    <lineage>
        <taxon>Bacteria</taxon>
        <taxon>Pseudomonadati</taxon>
        <taxon>Pseudomonadota</taxon>
        <taxon>Alphaproteobacteria</taxon>
        <taxon>Acetobacterales</taxon>
        <taxon>Acetobacteraceae</taxon>
        <taxon>Limobrevibacterium</taxon>
    </lineage>
</organism>